<reference evidence="4 5" key="1">
    <citation type="journal article" date="2016" name="Nat. Commun.">
        <title>Thousands of microbial genomes shed light on interconnected biogeochemical processes in an aquifer system.</title>
        <authorList>
            <person name="Anantharaman K."/>
            <person name="Brown C.T."/>
            <person name="Hug L.A."/>
            <person name="Sharon I."/>
            <person name="Castelle C.J."/>
            <person name="Probst A.J."/>
            <person name="Thomas B.C."/>
            <person name="Singh A."/>
            <person name="Wilkins M.J."/>
            <person name="Karaoz U."/>
            <person name="Brodie E.L."/>
            <person name="Williams K.H."/>
            <person name="Hubbard S.S."/>
            <person name="Banfield J.F."/>
        </authorList>
    </citation>
    <scope>NUCLEOTIDE SEQUENCE [LARGE SCALE GENOMIC DNA]</scope>
</reference>
<dbReference type="Gene3D" id="1.20.59.10">
    <property type="entry name" value="Chorismate mutase"/>
    <property type="match status" value="1"/>
</dbReference>
<protein>
    <recommendedName>
        <fullName evidence="3">Chorismate mutase domain-containing protein</fullName>
    </recommendedName>
</protein>
<keyword evidence="1" id="KW-0413">Isomerase</keyword>
<dbReference type="EMBL" id="MHCN01000011">
    <property type="protein sequence ID" value="OGY21718.1"/>
    <property type="molecule type" value="Genomic_DNA"/>
</dbReference>
<feature type="domain" description="Chorismate mutase" evidence="3">
    <location>
        <begin position="1"/>
        <end position="92"/>
    </location>
</feature>
<dbReference type="PANTHER" id="PTHR38041:SF1">
    <property type="entry name" value="CHORISMATE MUTASE"/>
    <property type="match status" value="1"/>
</dbReference>
<name>A0A1G1W208_9BACT</name>
<dbReference type="Pfam" id="PF01817">
    <property type="entry name" value="CM_2"/>
    <property type="match status" value="1"/>
</dbReference>
<evidence type="ECO:0000256" key="2">
    <source>
        <dbReference type="SAM" id="MobiDB-lite"/>
    </source>
</evidence>
<gene>
    <name evidence="4" type="ORF">A2113_04160</name>
</gene>
<evidence type="ECO:0000313" key="5">
    <source>
        <dbReference type="Proteomes" id="UP000176299"/>
    </source>
</evidence>
<dbReference type="InterPro" id="IPR002701">
    <property type="entry name" value="CM_II_prokaryot"/>
</dbReference>
<dbReference type="InterPro" id="IPR036979">
    <property type="entry name" value="CM_dom_sf"/>
</dbReference>
<dbReference type="GO" id="GO:0046417">
    <property type="term" value="P:chorismate metabolic process"/>
    <property type="evidence" value="ECO:0007669"/>
    <property type="project" value="InterPro"/>
</dbReference>
<proteinExistence type="predicted"/>
<dbReference type="GO" id="GO:0004106">
    <property type="term" value="F:chorismate mutase activity"/>
    <property type="evidence" value="ECO:0007669"/>
    <property type="project" value="InterPro"/>
</dbReference>
<accession>A0A1G1W208</accession>
<dbReference type="InterPro" id="IPR036263">
    <property type="entry name" value="Chorismate_II_sf"/>
</dbReference>
<dbReference type="SMART" id="SM00830">
    <property type="entry name" value="CM_2"/>
    <property type="match status" value="1"/>
</dbReference>
<dbReference type="PROSITE" id="PS51168">
    <property type="entry name" value="CHORISMATE_MUT_2"/>
    <property type="match status" value="1"/>
</dbReference>
<dbReference type="PANTHER" id="PTHR38041">
    <property type="entry name" value="CHORISMATE MUTASE"/>
    <property type="match status" value="1"/>
</dbReference>
<evidence type="ECO:0000256" key="1">
    <source>
        <dbReference type="ARBA" id="ARBA00023235"/>
    </source>
</evidence>
<feature type="region of interest" description="Disordered" evidence="2">
    <location>
        <begin position="85"/>
        <end position="104"/>
    </location>
</feature>
<dbReference type="Proteomes" id="UP000176299">
    <property type="component" value="Unassembled WGS sequence"/>
</dbReference>
<feature type="compositionally biased region" description="Basic residues" evidence="2">
    <location>
        <begin position="94"/>
        <end position="104"/>
    </location>
</feature>
<dbReference type="GO" id="GO:0009697">
    <property type="term" value="P:salicylic acid biosynthetic process"/>
    <property type="evidence" value="ECO:0007669"/>
    <property type="project" value="TreeGrafter"/>
</dbReference>
<dbReference type="SUPFAM" id="SSF48600">
    <property type="entry name" value="Chorismate mutase II"/>
    <property type="match status" value="1"/>
</dbReference>
<dbReference type="AlphaFoldDB" id="A0A1G1W208"/>
<sequence>MAKLRDLNTARRQIDAIDSELVESLARRLKVARELANLKREAGLKIRQPDRERAVLEAVAAKAKRLGVSPRLVRSLFRQIIDESVREEEETGKKGRGRRKTKTP</sequence>
<evidence type="ECO:0000259" key="3">
    <source>
        <dbReference type="PROSITE" id="PS51168"/>
    </source>
</evidence>
<comment type="caution">
    <text evidence="4">The sequence shown here is derived from an EMBL/GenBank/DDBJ whole genome shotgun (WGS) entry which is preliminary data.</text>
</comment>
<evidence type="ECO:0000313" key="4">
    <source>
        <dbReference type="EMBL" id="OGY21718.1"/>
    </source>
</evidence>
<organism evidence="4 5">
    <name type="scientific">Candidatus Woykebacteria bacterium GWA1_44_8</name>
    <dbReference type="NCBI Taxonomy" id="1802591"/>
    <lineage>
        <taxon>Bacteria</taxon>
        <taxon>Candidatus Woykeibacteriota</taxon>
    </lineage>
</organism>
<dbReference type="STRING" id="1802591.A2113_04160"/>
<dbReference type="InterPro" id="IPR051331">
    <property type="entry name" value="Chorismate_mutase-related"/>
</dbReference>